<keyword evidence="1" id="KW-0812">Transmembrane</keyword>
<keyword evidence="1" id="KW-1133">Transmembrane helix</keyword>
<reference evidence="2 3" key="1">
    <citation type="submission" date="2016-10" db="EMBL/GenBank/DDBJ databases">
        <title>The genome sequence of Colletotrichum fioriniae PJ7.</title>
        <authorList>
            <person name="Baroncelli R."/>
        </authorList>
    </citation>
    <scope>NUCLEOTIDE SEQUENCE [LARGE SCALE GENOMIC DNA]</scope>
    <source>
        <strain evidence="2 3">IMI 384185</strain>
    </source>
</reference>
<evidence type="ECO:0000313" key="3">
    <source>
        <dbReference type="Proteomes" id="UP001241169"/>
    </source>
</evidence>
<protein>
    <submittedName>
        <fullName evidence="2">Uncharacterized protein</fullName>
    </submittedName>
</protein>
<sequence>ILVHFCLTLGWYEGVKIRVVHSFLPIFVIVDLFILTLCSTSGAKNVVDSLRKKLRTLGCYRKHSQRMVFRTCSSISVHIGHLLVSAGR</sequence>
<keyword evidence="3" id="KW-1185">Reference proteome</keyword>
<proteinExistence type="predicted"/>
<dbReference type="GeneID" id="85382485"/>
<dbReference type="RefSeq" id="XP_060342647.1">
    <property type="nucleotide sequence ID" value="XM_060498586.1"/>
</dbReference>
<evidence type="ECO:0000256" key="1">
    <source>
        <dbReference type="SAM" id="Phobius"/>
    </source>
</evidence>
<gene>
    <name evidence="2" type="ORF">CPAR01_14335</name>
</gene>
<feature type="transmembrane region" description="Helical" evidence="1">
    <location>
        <begin position="23"/>
        <end position="47"/>
    </location>
</feature>
<comment type="caution">
    <text evidence="2">The sequence shown here is derived from an EMBL/GenBank/DDBJ whole genome shotgun (WGS) entry which is preliminary data.</text>
</comment>
<keyword evidence="1" id="KW-0472">Membrane</keyword>
<dbReference type="Proteomes" id="UP001241169">
    <property type="component" value="Unassembled WGS sequence"/>
</dbReference>
<evidence type="ECO:0000313" key="2">
    <source>
        <dbReference type="EMBL" id="KAK1522792.1"/>
    </source>
</evidence>
<name>A0ABQ9S1W0_9PEZI</name>
<organism evidence="2 3">
    <name type="scientific">Colletotrichum paranaense</name>
    <dbReference type="NCBI Taxonomy" id="1914294"/>
    <lineage>
        <taxon>Eukaryota</taxon>
        <taxon>Fungi</taxon>
        <taxon>Dikarya</taxon>
        <taxon>Ascomycota</taxon>
        <taxon>Pezizomycotina</taxon>
        <taxon>Sordariomycetes</taxon>
        <taxon>Hypocreomycetidae</taxon>
        <taxon>Glomerellales</taxon>
        <taxon>Glomerellaceae</taxon>
        <taxon>Colletotrichum</taxon>
        <taxon>Colletotrichum acutatum species complex</taxon>
    </lineage>
</organism>
<feature type="non-terminal residue" evidence="2">
    <location>
        <position position="1"/>
    </location>
</feature>
<dbReference type="EMBL" id="MOPA01000015">
    <property type="protein sequence ID" value="KAK1522792.1"/>
    <property type="molecule type" value="Genomic_DNA"/>
</dbReference>
<accession>A0ABQ9S1W0</accession>